<organism evidence="1 2">
    <name type="scientific">Gossypium harknessii</name>
    <dbReference type="NCBI Taxonomy" id="34285"/>
    <lineage>
        <taxon>Eukaryota</taxon>
        <taxon>Viridiplantae</taxon>
        <taxon>Streptophyta</taxon>
        <taxon>Embryophyta</taxon>
        <taxon>Tracheophyta</taxon>
        <taxon>Spermatophyta</taxon>
        <taxon>Magnoliopsida</taxon>
        <taxon>eudicotyledons</taxon>
        <taxon>Gunneridae</taxon>
        <taxon>Pentapetalae</taxon>
        <taxon>rosids</taxon>
        <taxon>malvids</taxon>
        <taxon>Malvales</taxon>
        <taxon>Malvaceae</taxon>
        <taxon>Malvoideae</taxon>
        <taxon>Gossypium</taxon>
    </lineage>
</organism>
<dbReference type="EMBL" id="JABFAD010000008">
    <property type="protein sequence ID" value="MBA0804580.1"/>
    <property type="molecule type" value="Genomic_DNA"/>
</dbReference>
<dbReference type="AlphaFoldDB" id="A0A7J9H455"/>
<comment type="caution">
    <text evidence="1">The sequence shown here is derived from an EMBL/GenBank/DDBJ whole genome shotgun (WGS) entry which is preliminary data.</text>
</comment>
<feature type="non-terminal residue" evidence="1">
    <location>
        <position position="21"/>
    </location>
</feature>
<evidence type="ECO:0000313" key="2">
    <source>
        <dbReference type="Proteomes" id="UP000593560"/>
    </source>
</evidence>
<protein>
    <submittedName>
        <fullName evidence="1">Uncharacterized protein</fullName>
    </submittedName>
</protein>
<evidence type="ECO:0000313" key="1">
    <source>
        <dbReference type="EMBL" id="MBA0804580.1"/>
    </source>
</evidence>
<dbReference type="Proteomes" id="UP000593560">
    <property type="component" value="Unassembled WGS sequence"/>
</dbReference>
<reference evidence="1 2" key="1">
    <citation type="journal article" date="2019" name="Genome Biol. Evol.">
        <title>Insights into the evolution of the New World diploid cottons (Gossypium, subgenus Houzingenia) based on genome sequencing.</title>
        <authorList>
            <person name="Grover C.E."/>
            <person name="Arick M.A. 2nd"/>
            <person name="Thrash A."/>
            <person name="Conover J.L."/>
            <person name="Sanders W.S."/>
            <person name="Peterson D.G."/>
            <person name="Frelichowski J.E."/>
            <person name="Scheffler J.A."/>
            <person name="Scheffler B.E."/>
            <person name="Wendel J.F."/>
        </authorList>
    </citation>
    <scope>NUCLEOTIDE SEQUENCE [LARGE SCALE GENOMIC DNA]</scope>
    <source>
        <strain evidence="1">0</strain>
        <tissue evidence="1">Leaf</tissue>
    </source>
</reference>
<proteinExistence type="predicted"/>
<name>A0A7J9H455_9ROSI</name>
<accession>A0A7J9H455</accession>
<sequence>MEKRFLDKLKDNATVQICFEK</sequence>
<gene>
    <name evidence="1" type="ORF">Gohar_004154</name>
</gene>
<keyword evidence="2" id="KW-1185">Reference proteome</keyword>